<sequence length="188" mass="19040">MSTSGWGGAGVGDHDLAGDLEYVLVRLGYQVALDQVGVPGDAVGVDAELGTAALDAARRVAVDVGDGVLVQGDEPVGVVVDEGFGADDDDIGDRLARGALRAVPGGERAAGQPGVLHVDAVEFFELFDLRVYLPVGLGVVDDDRAFLLRGVDELAVRGEGIGGVRGWGGAVVVAAGGGGEHDRAGDQR</sequence>
<name>A0A6F8YEP9_9ACTN</name>
<dbReference type="Proteomes" id="UP000503011">
    <property type="component" value="Chromosome"/>
</dbReference>
<dbReference type="KEGG" id="psuu:Psuf_018530"/>
<reference evidence="1 2" key="1">
    <citation type="submission" date="2020-03" db="EMBL/GenBank/DDBJ databases">
        <title>Whole genome shotgun sequence of Phytohabitans suffuscus NBRC 105367.</title>
        <authorList>
            <person name="Komaki H."/>
            <person name="Tamura T."/>
        </authorList>
    </citation>
    <scope>NUCLEOTIDE SEQUENCE [LARGE SCALE GENOMIC DNA]</scope>
    <source>
        <strain evidence="1 2">NBRC 105367</strain>
    </source>
</reference>
<evidence type="ECO:0000313" key="1">
    <source>
        <dbReference type="EMBL" id="BCB84540.1"/>
    </source>
</evidence>
<proteinExistence type="predicted"/>
<dbReference type="EMBL" id="AP022871">
    <property type="protein sequence ID" value="BCB84540.1"/>
    <property type="molecule type" value="Genomic_DNA"/>
</dbReference>
<evidence type="ECO:0000313" key="2">
    <source>
        <dbReference type="Proteomes" id="UP000503011"/>
    </source>
</evidence>
<organism evidence="1 2">
    <name type="scientific">Phytohabitans suffuscus</name>
    <dbReference type="NCBI Taxonomy" id="624315"/>
    <lineage>
        <taxon>Bacteria</taxon>
        <taxon>Bacillati</taxon>
        <taxon>Actinomycetota</taxon>
        <taxon>Actinomycetes</taxon>
        <taxon>Micromonosporales</taxon>
        <taxon>Micromonosporaceae</taxon>
    </lineage>
</organism>
<accession>A0A6F8YEP9</accession>
<keyword evidence="2" id="KW-1185">Reference proteome</keyword>
<dbReference type="AlphaFoldDB" id="A0A6F8YEP9"/>
<protein>
    <submittedName>
        <fullName evidence="1">Uncharacterized protein</fullName>
    </submittedName>
</protein>
<gene>
    <name evidence="1" type="ORF">Psuf_018530</name>
</gene>
<reference evidence="1 2" key="2">
    <citation type="submission" date="2020-03" db="EMBL/GenBank/DDBJ databases">
        <authorList>
            <person name="Ichikawa N."/>
            <person name="Kimura A."/>
            <person name="Kitahashi Y."/>
            <person name="Uohara A."/>
        </authorList>
    </citation>
    <scope>NUCLEOTIDE SEQUENCE [LARGE SCALE GENOMIC DNA]</scope>
    <source>
        <strain evidence="1 2">NBRC 105367</strain>
    </source>
</reference>